<organism evidence="5 6">
    <name type="scientific">Glutamicibacter arilaitensis</name>
    <dbReference type="NCBI Taxonomy" id="256701"/>
    <lineage>
        <taxon>Bacteria</taxon>
        <taxon>Bacillati</taxon>
        <taxon>Actinomycetota</taxon>
        <taxon>Actinomycetes</taxon>
        <taxon>Micrococcales</taxon>
        <taxon>Micrococcaceae</taxon>
        <taxon>Glutamicibacter</taxon>
    </lineage>
</organism>
<sequence length="271" mass="29078">MSILRPIPNAKPASKGILKMRALLPHPADQVDDRFLLQSYSSEQRLFVRFNFVSSIDGSAQVNGLSKGLGSPADGRIFALLRRLASVILVGAGTVRAEGYEGQLLADEDISWRVEQGMAPQPVLALISRGLNLEPNDPVFVQSPVPVLLFTSVRVTSEQRQAFGPNTTLVQVSETEGGCDPQEIIAYLQAQGHGFIHAEGGPHIFGQFAAAGVVDSACISYSPAVVAGDGMRIAAHGPQTFQSFDLHALFEEDSMLFCDYRLKKSAGSPQG</sequence>
<dbReference type="AlphaFoldDB" id="A0A2N7S338"/>
<dbReference type="Pfam" id="PF01872">
    <property type="entry name" value="RibD_C"/>
    <property type="match status" value="1"/>
</dbReference>
<keyword evidence="3" id="KW-0560">Oxidoreductase</keyword>
<evidence type="ECO:0000313" key="5">
    <source>
        <dbReference type="EMBL" id="PMQ20534.1"/>
    </source>
</evidence>
<reference evidence="5 6" key="1">
    <citation type="journal article" date="2017" name="Elife">
        <title>Extensive horizontal gene transfer in cheese-associated bacteria.</title>
        <authorList>
            <person name="Bonham K.S."/>
            <person name="Wolfe B.E."/>
            <person name="Dutton R.J."/>
        </authorList>
    </citation>
    <scope>NUCLEOTIDE SEQUENCE [LARGE SCALE GENOMIC DNA]</scope>
    <source>
        <strain evidence="5 6">JB182</strain>
    </source>
</reference>
<dbReference type="EMBL" id="PNQX01000001">
    <property type="protein sequence ID" value="PMQ20534.1"/>
    <property type="molecule type" value="Genomic_DNA"/>
</dbReference>
<dbReference type="InterPro" id="IPR050765">
    <property type="entry name" value="Riboflavin_Biosynth_HTPR"/>
</dbReference>
<evidence type="ECO:0000313" key="6">
    <source>
        <dbReference type="Proteomes" id="UP000235739"/>
    </source>
</evidence>
<comment type="caution">
    <text evidence="5">The sequence shown here is derived from an EMBL/GenBank/DDBJ whole genome shotgun (WGS) entry which is preliminary data.</text>
</comment>
<dbReference type="Proteomes" id="UP000235739">
    <property type="component" value="Unassembled WGS sequence"/>
</dbReference>
<dbReference type="GO" id="GO:0009231">
    <property type="term" value="P:riboflavin biosynthetic process"/>
    <property type="evidence" value="ECO:0007669"/>
    <property type="project" value="InterPro"/>
</dbReference>
<dbReference type="PANTHER" id="PTHR38011">
    <property type="entry name" value="DIHYDROFOLATE REDUCTASE FAMILY PROTEIN (AFU_ORTHOLOGUE AFUA_8G06820)"/>
    <property type="match status" value="1"/>
</dbReference>
<gene>
    <name evidence="5" type="ORF">CIK84_02690</name>
</gene>
<evidence type="ECO:0000256" key="2">
    <source>
        <dbReference type="ARBA" id="ARBA00022857"/>
    </source>
</evidence>
<evidence type="ECO:0000256" key="1">
    <source>
        <dbReference type="ARBA" id="ARBA00005104"/>
    </source>
</evidence>
<protein>
    <recommendedName>
        <fullName evidence="4">Bacterial bifunctional deaminase-reductase C-terminal domain-containing protein</fullName>
    </recommendedName>
</protein>
<dbReference type="SUPFAM" id="SSF53597">
    <property type="entry name" value="Dihydrofolate reductase-like"/>
    <property type="match status" value="1"/>
</dbReference>
<dbReference type="PANTHER" id="PTHR38011:SF7">
    <property type="entry name" value="2,5-DIAMINO-6-RIBOSYLAMINO-4(3H)-PYRIMIDINONE 5'-PHOSPHATE REDUCTASE"/>
    <property type="match status" value="1"/>
</dbReference>
<evidence type="ECO:0000259" key="4">
    <source>
        <dbReference type="Pfam" id="PF01872"/>
    </source>
</evidence>
<accession>A0A2N7S338</accession>
<dbReference type="InterPro" id="IPR024072">
    <property type="entry name" value="DHFR-like_dom_sf"/>
</dbReference>
<dbReference type="Gene3D" id="3.40.430.10">
    <property type="entry name" value="Dihydrofolate Reductase, subunit A"/>
    <property type="match status" value="1"/>
</dbReference>
<dbReference type="InterPro" id="IPR002734">
    <property type="entry name" value="RibDG_C"/>
</dbReference>
<proteinExistence type="predicted"/>
<name>A0A2N7S338_9MICC</name>
<comment type="pathway">
    <text evidence="1">Cofactor biosynthesis; riboflavin biosynthesis.</text>
</comment>
<feature type="domain" description="Bacterial bifunctional deaminase-reductase C-terminal" evidence="4">
    <location>
        <begin position="47"/>
        <end position="234"/>
    </location>
</feature>
<dbReference type="GO" id="GO:0008703">
    <property type="term" value="F:5-amino-6-(5-phosphoribosylamino)uracil reductase activity"/>
    <property type="evidence" value="ECO:0007669"/>
    <property type="project" value="InterPro"/>
</dbReference>
<keyword evidence="2" id="KW-0521">NADP</keyword>
<evidence type="ECO:0000256" key="3">
    <source>
        <dbReference type="ARBA" id="ARBA00023002"/>
    </source>
</evidence>